<feature type="region of interest" description="Disordered" evidence="3">
    <location>
        <begin position="18"/>
        <end position="204"/>
    </location>
</feature>
<feature type="region of interest" description="Disordered" evidence="3">
    <location>
        <begin position="257"/>
        <end position="277"/>
    </location>
</feature>
<evidence type="ECO:0000313" key="6">
    <source>
        <dbReference type="Proteomes" id="UP001163105"/>
    </source>
</evidence>
<feature type="coiled-coil region" evidence="2">
    <location>
        <begin position="336"/>
        <end position="366"/>
    </location>
</feature>
<evidence type="ECO:0000256" key="1">
    <source>
        <dbReference type="PROSITE-ProRule" id="PRU00723"/>
    </source>
</evidence>
<feature type="compositionally biased region" description="Acidic residues" evidence="3">
    <location>
        <begin position="473"/>
        <end position="485"/>
    </location>
</feature>
<proteinExistence type="predicted"/>
<feature type="compositionally biased region" description="Polar residues" evidence="3">
    <location>
        <begin position="531"/>
        <end position="540"/>
    </location>
</feature>
<feature type="compositionally biased region" description="Low complexity" evidence="3">
    <location>
        <begin position="507"/>
        <end position="518"/>
    </location>
</feature>
<feature type="compositionally biased region" description="Low complexity" evidence="3">
    <location>
        <begin position="18"/>
        <end position="28"/>
    </location>
</feature>
<feature type="compositionally biased region" description="Basic and acidic residues" evidence="3">
    <location>
        <begin position="48"/>
        <end position="58"/>
    </location>
</feature>
<feature type="region of interest" description="Disordered" evidence="3">
    <location>
        <begin position="755"/>
        <end position="935"/>
    </location>
</feature>
<feature type="compositionally biased region" description="Basic and acidic residues" evidence="3">
    <location>
        <begin position="546"/>
        <end position="563"/>
    </location>
</feature>
<protein>
    <submittedName>
        <fullName evidence="5">Zinc finger domain-containing protein, CCCH-type</fullName>
    </submittedName>
</protein>
<dbReference type="AlphaFoldDB" id="A0AB34FWY8"/>
<evidence type="ECO:0000259" key="4">
    <source>
        <dbReference type="PROSITE" id="PS50103"/>
    </source>
</evidence>
<keyword evidence="2" id="KW-0175">Coiled coil</keyword>
<evidence type="ECO:0000256" key="2">
    <source>
        <dbReference type="SAM" id="Coils"/>
    </source>
</evidence>
<dbReference type="EMBL" id="JAQHRD010000002">
    <property type="protein sequence ID" value="KAJ6443844.1"/>
    <property type="molecule type" value="Genomic_DNA"/>
</dbReference>
<feature type="compositionally biased region" description="Polar residues" evidence="3">
    <location>
        <begin position="149"/>
        <end position="159"/>
    </location>
</feature>
<feature type="compositionally biased region" description="Basic and acidic residues" evidence="3">
    <location>
        <begin position="680"/>
        <end position="704"/>
    </location>
</feature>
<reference evidence="5" key="1">
    <citation type="submission" date="2023-01" db="EMBL/GenBank/DDBJ databases">
        <title>The growth and conidiation of Purpureocillium lavendulum are regulated by nitrogen source and histone H3K14 acetylation.</title>
        <authorList>
            <person name="Tang P."/>
            <person name="Han J."/>
            <person name="Zhang C."/>
            <person name="Tang P."/>
            <person name="Qi F."/>
            <person name="Zhang K."/>
            <person name="Liang L."/>
        </authorList>
    </citation>
    <scope>NUCLEOTIDE SEQUENCE</scope>
    <source>
        <strain evidence="5">YMF1.00683</strain>
    </source>
</reference>
<feature type="compositionally biased region" description="Basic and acidic residues" evidence="3">
    <location>
        <begin position="905"/>
        <end position="920"/>
    </location>
</feature>
<comment type="caution">
    <text evidence="5">The sequence shown here is derived from an EMBL/GenBank/DDBJ whole genome shotgun (WGS) entry which is preliminary data.</text>
</comment>
<dbReference type="PROSITE" id="PS50103">
    <property type="entry name" value="ZF_C3H1"/>
    <property type="match status" value="1"/>
</dbReference>
<sequence length="1073" mass="114079">MSYGYGYGGAPPGFHLQAAYPSAPPQAYTQLAPPGQQPPTVDTQGNHDAAHSSYDDLRSAIPGLGLGYAANGPARSQQTDIWTATPPASQRIPPRQDQAAQMPARSGAAADGGSEEGELSDGEVEDLYEPPEAGNDEILAGWPYGGTDVATTDQPQAHTNAARDRSGSYSPHLSPREIDRTNSSAPSALPGNSPAASSAPAPSAPKTLAFARKEAQEAILRLWPLDVQYHNYVDAGVDSALLQGLLKELGLELPTNTKAAKHSKKTVKDQPEVASVRGEEGVMAPVPTPAAVKPTDKSEERKDRIARLLAAKGSKPVVQSTKSTAVPPLDDQPATMKKLSEKSKLLQKKMEALKKQREALAQSRAQQAEITGSHLAAHDTEVPMNESAGNVTVGGDSSAFTAQAPKSADRSGELSPASIPGLFLSTPKPLPALDHVSPPDPSASNTSGMGTAEYRRPFGQNTESRPFLIHVSDDEDEDNDAEMEVDTPGGAASPDLRNEFEPHATPRRAAPVPGPARGIPDRRSASALTPARNSGNSSGGENLDSMNKKIEAMKRKIAEAEARKAKRSRQVSPSTSQHNDSSRDDSAEPSSTTGDAIIGEGITNGSRTPKSDSAMPTAPASLPTIRTARLDTSFVPAPERRSRSRAASERLPLIEARRRAQLLKLKALQAEIATIEREIEEGKAEEERLKEDLALPDSDQEREQPTAGFASLSHQYPTNFGAMPGASASPNVQSSGSTFMATAAAHELPIESSAQDAIISKGKSGIASEESGDSDGDVQALINEQSATIGGSVDGREHEMPTIQDAQLPGGDESSSGSEGDKDVQMGEHDQDVDMADASESPDDVQDNDSDDYEPPDVGAATGQDLVSSKTDKHPATAQTIPPSASGPQCEASTPLATGQTLEARAGRALESTREAKSNAERSASPKPHSSSSFVPYETPLQYFHSYRFHPSYRQSVPGGLRSLTYSNKIDVRKEVCPDQLAGQPCPRGEKCEYQHFETMKAADDQILLQLGGTGNFDDEQKQQYIAGLRELLTDFRNRKVKDFNTISQGIVEYRARFQGDKSKILPLGNVSI</sequence>
<keyword evidence="6" id="KW-1185">Reference proteome</keyword>
<keyword evidence="1" id="KW-0479">Metal-binding</keyword>
<feature type="compositionally biased region" description="Basic and acidic residues" evidence="3">
    <location>
        <begin position="819"/>
        <end position="832"/>
    </location>
</feature>
<feature type="region of interest" description="Disordered" evidence="3">
    <location>
        <begin position="313"/>
        <end position="333"/>
    </location>
</feature>
<feature type="compositionally biased region" description="Low complexity" evidence="3">
    <location>
        <begin position="183"/>
        <end position="204"/>
    </location>
</feature>
<feature type="region of interest" description="Disordered" evidence="3">
    <location>
        <begin position="377"/>
        <end position="647"/>
    </location>
</feature>
<feature type="compositionally biased region" description="Polar residues" evidence="3">
    <location>
        <begin position="877"/>
        <end position="901"/>
    </location>
</feature>
<evidence type="ECO:0000313" key="5">
    <source>
        <dbReference type="EMBL" id="KAJ6443844.1"/>
    </source>
</evidence>
<feature type="region of interest" description="Disordered" evidence="3">
    <location>
        <begin position="680"/>
        <end position="735"/>
    </location>
</feature>
<feature type="domain" description="C3H1-type" evidence="4">
    <location>
        <begin position="971"/>
        <end position="999"/>
    </location>
</feature>
<feature type="compositionally biased region" description="Polar residues" evidence="3">
    <location>
        <begin position="74"/>
        <end position="88"/>
    </location>
</feature>
<keyword evidence="1" id="KW-0862">Zinc</keyword>
<feature type="zinc finger region" description="C3H1-type" evidence="1">
    <location>
        <begin position="971"/>
        <end position="999"/>
    </location>
</feature>
<name>A0AB34FWY8_9HYPO</name>
<gene>
    <name evidence="5" type="ORF">O9K51_02231</name>
</gene>
<organism evidence="5 6">
    <name type="scientific">Purpureocillium lavendulum</name>
    <dbReference type="NCBI Taxonomy" id="1247861"/>
    <lineage>
        <taxon>Eukaryota</taxon>
        <taxon>Fungi</taxon>
        <taxon>Dikarya</taxon>
        <taxon>Ascomycota</taxon>
        <taxon>Pezizomycotina</taxon>
        <taxon>Sordariomycetes</taxon>
        <taxon>Hypocreomycetidae</taxon>
        <taxon>Hypocreales</taxon>
        <taxon>Ophiocordycipitaceae</taxon>
        <taxon>Purpureocillium</taxon>
    </lineage>
</organism>
<accession>A0AB34FWY8</accession>
<keyword evidence="1" id="KW-0863">Zinc-finger</keyword>
<dbReference type="Proteomes" id="UP001163105">
    <property type="component" value="Unassembled WGS sequence"/>
</dbReference>
<feature type="compositionally biased region" description="Acidic residues" evidence="3">
    <location>
        <begin position="113"/>
        <end position="129"/>
    </location>
</feature>
<dbReference type="GO" id="GO:0008270">
    <property type="term" value="F:zinc ion binding"/>
    <property type="evidence" value="ECO:0007669"/>
    <property type="project" value="UniProtKB-KW"/>
</dbReference>
<dbReference type="InterPro" id="IPR000571">
    <property type="entry name" value="Znf_CCCH"/>
</dbReference>
<feature type="compositionally biased region" description="Low complexity" evidence="3">
    <location>
        <begin position="923"/>
        <end position="935"/>
    </location>
</feature>
<feature type="compositionally biased region" description="Acidic residues" evidence="3">
    <location>
        <begin position="833"/>
        <end position="855"/>
    </location>
</feature>
<feature type="compositionally biased region" description="Polar residues" evidence="3">
    <location>
        <begin position="570"/>
        <end position="579"/>
    </location>
</feature>
<evidence type="ECO:0000256" key="3">
    <source>
        <dbReference type="SAM" id="MobiDB-lite"/>
    </source>
</evidence>